<dbReference type="GO" id="GO:0034605">
    <property type="term" value="P:cellular response to heat"/>
    <property type="evidence" value="ECO:0007669"/>
    <property type="project" value="TreeGrafter"/>
</dbReference>
<evidence type="ECO:0000259" key="8">
    <source>
        <dbReference type="PROSITE" id="PS01031"/>
    </source>
</evidence>
<dbReference type="Proteomes" id="UP000245207">
    <property type="component" value="Unassembled WGS sequence"/>
</dbReference>
<evidence type="ECO:0000256" key="1">
    <source>
        <dbReference type="ARBA" id="ARBA00004162"/>
    </source>
</evidence>
<evidence type="ECO:0000256" key="2">
    <source>
        <dbReference type="ARBA" id="ARBA00022475"/>
    </source>
</evidence>
<evidence type="ECO:0000313" key="9">
    <source>
        <dbReference type="EMBL" id="PWA86618.1"/>
    </source>
</evidence>
<dbReference type="AlphaFoldDB" id="A0A2U1PLJ7"/>
<dbReference type="GO" id="GO:0006952">
    <property type="term" value="P:defense response"/>
    <property type="evidence" value="ECO:0007669"/>
    <property type="project" value="UniProtKB-KW"/>
</dbReference>
<accession>A0A2U1PLJ7</accession>
<dbReference type="InterPro" id="IPR008978">
    <property type="entry name" value="HSP20-like_chaperone"/>
</dbReference>
<dbReference type="PANTHER" id="PTHR43670:SF114">
    <property type="entry name" value="OS05G0592000 PROTEIN"/>
    <property type="match status" value="1"/>
</dbReference>
<dbReference type="SUPFAM" id="SSF49764">
    <property type="entry name" value="HSP20-like chaperones"/>
    <property type="match status" value="1"/>
</dbReference>
<keyword evidence="3" id="KW-0611">Plant defense</keyword>
<evidence type="ECO:0000313" key="10">
    <source>
        <dbReference type="Proteomes" id="UP000245207"/>
    </source>
</evidence>
<keyword evidence="7" id="KW-0812">Transmembrane</keyword>
<comment type="similarity">
    <text evidence="4 5">Belongs to the small heat shock protein (HSP20) family.</text>
</comment>
<evidence type="ECO:0000256" key="5">
    <source>
        <dbReference type="RuleBase" id="RU003616"/>
    </source>
</evidence>
<dbReference type="Gene3D" id="2.60.40.790">
    <property type="match status" value="1"/>
</dbReference>
<keyword evidence="7" id="KW-0472">Membrane</keyword>
<feature type="domain" description="SHSP" evidence="8">
    <location>
        <begin position="13"/>
        <end position="120"/>
    </location>
</feature>
<sequence>MDSKVGSTNLQTLLSYDEFEPMCTWQREDAQDVLILHLPDFKKEQLRIQISNTGLLKITGEYNVEGKRKGRFQKEVKVTKEYDSNNIHAKFSQGRLRITLPKKVVTPPVPASPPPMVTSSPPDDQSNNMNTTGQSAVPSVKAKVGQVLRSKEFTQIMVNLGFAVVLAFSIYSAYKYWTTYIQVVDED</sequence>
<dbReference type="EMBL" id="PKPP01000998">
    <property type="protein sequence ID" value="PWA86618.1"/>
    <property type="molecule type" value="Genomic_DNA"/>
</dbReference>
<keyword evidence="7" id="KW-1133">Transmembrane helix</keyword>
<gene>
    <name evidence="9" type="ORF">CTI12_AA139170</name>
</gene>
<dbReference type="PANTHER" id="PTHR43670">
    <property type="entry name" value="HEAT SHOCK PROTEIN 26"/>
    <property type="match status" value="1"/>
</dbReference>
<feature type="compositionally biased region" description="Pro residues" evidence="6">
    <location>
        <begin position="107"/>
        <end position="116"/>
    </location>
</feature>
<feature type="compositionally biased region" description="Polar residues" evidence="6">
    <location>
        <begin position="123"/>
        <end position="136"/>
    </location>
</feature>
<proteinExistence type="inferred from homology"/>
<dbReference type="OrthoDB" id="1431247at2759"/>
<protein>
    <submittedName>
        <fullName evidence="9">HSP20-like chaperone</fullName>
    </submittedName>
</protein>
<dbReference type="STRING" id="35608.A0A2U1PLJ7"/>
<comment type="caution">
    <text evidence="9">The sequence shown here is derived from an EMBL/GenBank/DDBJ whole genome shotgun (WGS) entry which is preliminary data.</text>
</comment>
<reference evidence="9 10" key="1">
    <citation type="journal article" date="2018" name="Mol. Plant">
        <title>The genome of Artemisia annua provides insight into the evolution of Asteraceae family and artemisinin biosynthesis.</title>
        <authorList>
            <person name="Shen Q."/>
            <person name="Zhang L."/>
            <person name="Liao Z."/>
            <person name="Wang S."/>
            <person name="Yan T."/>
            <person name="Shi P."/>
            <person name="Liu M."/>
            <person name="Fu X."/>
            <person name="Pan Q."/>
            <person name="Wang Y."/>
            <person name="Lv Z."/>
            <person name="Lu X."/>
            <person name="Zhang F."/>
            <person name="Jiang W."/>
            <person name="Ma Y."/>
            <person name="Chen M."/>
            <person name="Hao X."/>
            <person name="Li L."/>
            <person name="Tang Y."/>
            <person name="Lv G."/>
            <person name="Zhou Y."/>
            <person name="Sun X."/>
            <person name="Brodelius P.E."/>
            <person name="Rose J.K.C."/>
            <person name="Tang K."/>
        </authorList>
    </citation>
    <scope>NUCLEOTIDE SEQUENCE [LARGE SCALE GENOMIC DNA]</scope>
    <source>
        <strain evidence="10">cv. Huhao1</strain>
        <tissue evidence="9">Leaf</tissue>
    </source>
</reference>
<feature type="region of interest" description="Disordered" evidence="6">
    <location>
        <begin position="105"/>
        <end position="136"/>
    </location>
</feature>
<evidence type="ECO:0000256" key="7">
    <source>
        <dbReference type="SAM" id="Phobius"/>
    </source>
</evidence>
<dbReference type="GO" id="GO:0005886">
    <property type="term" value="C:plasma membrane"/>
    <property type="evidence" value="ECO:0007669"/>
    <property type="project" value="UniProtKB-SubCell"/>
</dbReference>
<dbReference type="InterPro" id="IPR002068">
    <property type="entry name" value="A-crystallin/Hsp20_dom"/>
</dbReference>
<evidence type="ECO:0000256" key="4">
    <source>
        <dbReference type="PROSITE-ProRule" id="PRU00285"/>
    </source>
</evidence>
<dbReference type="PROSITE" id="PS01031">
    <property type="entry name" value="SHSP"/>
    <property type="match status" value="1"/>
</dbReference>
<dbReference type="Pfam" id="PF00011">
    <property type="entry name" value="HSP20"/>
    <property type="match status" value="1"/>
</dbReference>
<feature type="transmembrane region" description="Helical" evidence="7">
    <location>
        <begin position="156"/>
        <end position="174"/>
    </location>
</feature>
<keyword evidence="2" id="KW-1003">Cell membrane</keyword>
<keyword evidence="10" id="KW-1185">Reference proteome</keyword>
<organism evidence="9 10">
    <name type="scientific">Artemisia annua</name>
    <name type="common">Sweet wormwood</name>
    <dbReference type="NCBI Taxonomy" id="35608"/>
    <lineage>
        <taxon>Eukaryota</taxon>
        <taxon>Viridiplantae</taxon>
        <taxon>Streptophyta</taxon>
        <taxon>Embryophyta</taxon>
        <taxon>Tracheophyta</taxon>
        <taxon>Spermatophyta</taxon>
        <taxon>Magnoliopsida</taxon>
        <taxon>eudicotyledons</taxon>
        <taxon>Gunneridae</taxon>
        <taxon>Pentapetalae</taxon>
        <taxon>asterids</taxon>
        <taxon>campanulids</taxon>
        <taxon>Asterales</taxon>
        <taxon>Asteraceae</taxon>
        <taxon>Asteroideae</taxon>
        <taxon>Anthemideae</taxon>
        <taxon>Artemisiinae</taxon>
        <taxon>Artemisia</taxon>
    </lineage>
</organism>
<evidence type="ECO:0000256" key="6">
    <source>
        <dbReference type="SAM" id="MobiDB-lite"/>
    </source>
</evidence>
<comment type="subcellular location">
    <subcellularLocation>
        <location evidence="1">Cell membrane</location>
        <topology evidence="1">Single-pass membrane protein</topology>
    </subcellularLocation>
</comment>
<dbReference type="CDD" id="cd06464">
    <property type="entry name" value="ACD_sHsps-like"/>
    <property type="match status" value="1"/>
</dbReference>
<name>A0A2U1PLJ7_ARTAN</name>
<evidence type="ECO:0000256" key="3">
    <source>
        <dbReference type="ARBA" id="ARBA00022821"/>
    </source>
</evidence>